<gene>
    <name evidence="14" type="ORF">CKA38_11280</name>
</gene>
<feature type="domain" description="FAD/NAD(P)-binding" evidence="13">
    <location>
        <begin position="6"/>
        <end position="331"/>
    </location>
</feature>
<feature type="binding site" evidence="9">
    <location>
        <position position="275"/>
    </location>
    <ligand>
        <name>NAD(+)</name>
        <dbReference type="ChEBI" id="CHEBI:57540"/>
    </ligand>
</feature>
<proteinExistence type="inferred from homology"/>
<evidence type="ECO:0000256" key="7">
    <source>
        <dbReference type="ARBA" id="ARBA00023284"/>
    </source>
</evidence>
<dbReference type="OrthoDB" id="9800167at2"/>
<feature type="binding site" evidence="9">
    <location>
        <position position="54"/>
    </location>
    <ligand>
        <name>FAD</name>
        <dbReference type="ChEBI" id="CHEBI:57692"/>
    </ligand>
</feature>
<dbReference type="InterPro" id="IPR004099">
    <property type="entry name" value="Pyr_nucl-diS_OxRdtase_dimer"/>
</dbReference>
<dbReference type="PIRSF" id="PIRSF000350">
    <property type="entry name" value="Mercury_reductase_MerA"/>
    <property type="match status" value="1"/>
</dbReference>
<dbReference type="InterPro" id="IPR001100">
    <property type="entry name" value="Pyr_nuc-diS_OxRdtase"/>
</dbReference>
<evidence type="ECO:0000256" key="6">
    <source>
        <dbReference type="ARBA" id="ARBA00023157"/>
    </source>
</evidence>
<keyword evidence="15" id="KW-1185">Reference proteome</keyword>
<evidence type="ECO:0000256" key="3">
    <source>
        <dbReference type="ARBA" id="ARBA00022827"/>
    </source>
</evidence>
<feature type="domain" description="Pyridine nucleotide-disulphide oxidoreductase dimerisation" evidence="12">
    <location>
        <begin position="360"/>
        <end position="463"/>
    </location>
</feature>
<organism evidence="14 15">
    <name type="scientific">Ereboglobus luteus</name>
    <dbReference type="NCBI Taxonomy" id="1796921"/>
    <lineage>
        <taxon>Bacteria</taxon>
        <taxon>Pseudomonadati</taxon>
        <taxon>Verrucomicrobiota</taxon>
        <taxon>Opitutia</taxon>
        <taxon>Opitutales</taxon>
        <taxon>Opitutaceae</taxon>
        <taxon>Ereboglobus</taxon>
    </lineage>
</organism>
<evidence type="ECO:0000256" key="11">
    <source>
        <dbReference type="RuleBase" id="RU003691"/>
    </source>
</evidence>
<feature type="binding site" evidence="9">
    <location>
        <begin position="144"/>
        <end position="146"/>
    </location>
    <ligand>
        <name>FAD</name>
        <dbReference type="ChEBI" id="CHEBI:57692"/>
    </ligand>
</feature>
<evidence type="ECO:0000313" key="15">
    <source>
        <dbReference type="Proteomes" id="UP000244896"/>
    </source>
</evidence>
<evidence type="ECO:0000256" key="1">
    <source>
        <dbReference type="ARBA" id="ARBA00007532"/>
    </source>
</evidence>
<dbReference type="PRINTS" id="PR00411">
    <property type="entry name" value="PNDRDTASEI"/>
</dbReference>
<feature type="binding site" evidence="9">
    <location>
        <begin position="181"/>
        <end position="188"/>
    </location>
    <ligand>
        <name>NAD(+)</name>
        <dbReference type="ChEBI" id="CHEBI:57540"/>
    </ligand>
</feature>
<evidence type="ECO:0000256" key="2">
    <source>
        <dbReference type="ARBA" id="ARBA00022630"/>
    </source>
</evidence>
<name>A0A2U8E5F2_9BACT</name>
<feature type="disulfide bond" description="Redox-active" evidence="10">
    <location>
        <begin position="45"/>
        <end position="50"/>
    </location>
</feature>
<dbReference type="InterPro" id="IPR036188">
    <property type="entry name" value="FAD/NAD-bd_sf"/>
</dbReference>
<dbReference type="AlphaFoldDB" id="A0A2U8E5F2"/>
<evidence type="ECO:0000256" key="5">
    <source>
        <dbReference type="ARBA" id="ARBA00023002"/>
    </source>
</evidence>
<dbReference type="Gene3D" id="3.50.50.60">
    <property type="entry name" value="FAD/NAD(P)-binding domain"/>
    <property type="match status" value="2"/>
</dbReference>
<evidence type="ECO:0000256" key="9">
    <source>
        <dbReference type="PIRSR" id="PIRSR000350-3"/>
    </source>
</evidence>
<dbReference type="Proteomes" id="UP000244896">
    <property type="component" value="Chromosome"/>
</dbReference>
<dbReference type="PROSITE" id="PS00076">
    <property type="entry name" value="PYRIDINE_REDOX_1"/>
    <property type="match status" value="1"/>
</dbReference>
<dbReference type="KEGG" id="elut:CKA38_11280"/>
<sequence>MPTKPYDLLVLGGGSAGFNAARVARDEFGKRVAIVDGARELGGLCILRGCMPSKTLLWMTEVLHLAQKGKTFGLHIPVARPDIRAMHARKKKIIAEFADYRARAMNSGKYDLYRANARFIDPHTVELNDDKRTRISAKKILIATGSRVSTPPIHGLADTPHWTSDDVLDLNFIPKSVIVLGGGIIAVELTQYLRRLGVRVTLIQRSPNILRDHSPEASAVIQQALRDEGVELFTHTRIEKIAQTKRGVRVTFAHTHNGATKSVAREAAHLFNALGREPNTAGLNLAAAGVRLTPAGRIRANRHQQTTTPHIYAGGDVCGPNDIVHLAIAQGELAARHAFLPSTRPPRIPAILSSAHLLNVVFTDPALATIGLLESQLRAKKIPFIAASYPYNDHGKTILMDANAGYVKVLADPKRGRILGAEIVGRDAGELIHIFSTPLIMRATVHDMLRAPWYHPTIAEIITYPLEELAEKTNQ</sequence>
<dbReference type="GO" id="GO:0016668">
    <property type="term" value="F:oxidoreductase activity, acting on a sulfur group of donors, NAD(P) as acceptor"/>
    <property type="evidence" value="ECO:0007669"/>
    <property type="project" value="InterPro"/>
</dbReference>
<dbReference type="Gene3D" id="3.30.390.30">
    <property type="match status" value="1"/>
</dbReference>
<accession>A0A2U8E5F2</accession>
<dbReference type="InterPro" id="IPR016156">
    <property type="entry name" value="FAD/NAD-linked_Rdtase_dimer_sf"/>
</dbReference>
<comment type="cofactor">
    <cofactor evidence="9">
        <name>FAD</name>
        <dbReference type="ChEBI" id="CHEBI:57692"/>
    </cofactor>
    <text evidence="9">Binds 1 FAD per subunit.</text>
</comment>
<dbReference type="Pfam" id="PF02852">
    <property type="entry name" value="Pyr_redox_dim"/>
    <property type="match status" value="1"/>
</dbReference>
<evidence type="ECO:0000259" key="13">
    <source>
        <dbReference type="Pfam" id="PF07992"/>
    </source>
</evidence>
<dbReference type="InterPro" id="IPR023753">
    <property type="entry name" value="FAD/NAD-binding_dom"/>
</dbReference>
<evidence type="ECO:0000313" key="14">
    <source>
        <dbReference type="EMBL" id="AWI09752.1"/>
    </source>
</evidence>
<dbReference type="SUPFAM" id="SSF51905">
    <property type="entry name" value="FAD/NAD(P)-binding domain"/>
    <property type="match status" value="1"/>
</dbReference>
<keyword evidence="9" id="KW-0520">NAD</keyword>
<reference evidence="14 15" key="1">
    <citation type="journal article" date="2018" name="Syst. Appl. Microbiol.">
        <title>Ereboglobus luteus gen. nov. sp. nov. from cockroach guts, and new insights into the oxygen relationship of the genera Opitutus and Didymococcus (Verrucomicrobia: Opitutaceae).</title>
        <authorList>
            <person name="Tegtmeier D."/>
            <person name="Belitz A."/>
            <person name="Radek R."/>
            <person name="Heimerl T."/>
            <person name="Brune A."/>
        </authorList>
    </citation>
    <scope>NUCLEOTIDE SEQUENCE [LARGE SCALE GENOMIC DNA]</scope>
    <source>
        <strain evidence="14 15">Ho45</strain>
    </source>
</reference>
<evidence type="ECO:0000256" key="4">
    <source>
        <dbReference type="ARBA" id="ARBA00022857"/>
    </source>
</evidence>
<feature type="binding site" evidence="9">
    <location>
        <position position="316"/>
    </location>
    <ligand>
        <name>FAD</name>
        <dbReference type="ChEBI" id="CHEBI:57692"/>
    </ligand>
</feature>
<keyword evidence="2 11" id="KW-0285">Flavoprotein</keyword>
<evidence type="ECO:0000256" key="10">
    <source>
        <dbReference type="PIRSR" id="PIRSR000350-4"/>
    </source>
</evidence>
<dbReference type="PRINTS" id="PR00368">
    <property type="entry name" value="FADPNR"/>
</dbReference>
<feature type="active site" description="Proton acceptor" evidence="8">
    <location>
        <position position="455"/>
    </location>
</feature>
<dbReference type="EMBL" id="CP023004">
    <property type="protein sequence ID" value="AWI09752.1"/>
    <property type="molecule type" value="Genomic_DNA"/>
</dbReference>
<dbReference type="SUPFAM" id="SSF55424">
    <property type="entry name" value="FAD/NAD-linked reductases, dimerisation (C-terminal) domain"/>
    <property type="match status" value="1"/>
</dbReference>
<keyword evidence="4" id="KW-0521">NADP</keyword>
<dbReference type="Pfam" id="PF07992">
    <property type="entry name" value="Pyr_redox_2"/>
    <property type="match status" value="1"/>
</dbReference>
<dbReference type="RefSeq" id="WP_108825566.1">
    <property type="nucleotide sequence ID" value="NZ_CP023004.1"/>
</dbReference>
<dbReference type="GO" id="GO:0000166">
    <property type="term" value="F:nucleotide binding"/>
    <property type="evidence" value="ECO:0007669"/>
    <property type="project" value="UniProtKB-KW"/>
</dbReference>
<keyword evidence="7 11" id="KW-0676">Redox-active center</keyword>
<evidence type="ECO:0000259" key="12">
    <source>
        <dbReference type="Pfam" id="PF02852"/>
    </source>
</evidence>
<keyword evidence="9" id="KW-0547">Nucleotide-binding</keyword>
<dbReference type="PANTHER" id="PTHR43014">
    <property type="entry name" value="MERCURIC REDUCTASE"/>
    <property type="match status" value="1"/>
</dbReference>
<comment type="similarity">
    <text evidence="1 11">Belongs to the class-I pyridine nucleotide-disulfide oxidoreductase family.</text>
</comment>
<keyword evidence="6" id="KW-1015">Disulfide bond</keyword>
<dbReference type="InterPro" id="IPR012999">
    <property type="entry name" value="Pyr_OxRdtase_I_AS"/>
</dbReference>
<protein>
    <submittedName>
        <fullName evidence="14">Pyridine nucleotide-disulfide oxidoreductase</fullName>
    </submittedName>
</protein>
<keyword evidence="3 9" id="KW-0274">FAD</keyword>
<keyword evidence="5 11" id="KW-0560">Oxidoreductase</keyword>
<evidence type="ECO:0000256" key="8">
    <source>
        <dbReference type="PIRSR" id="PIRSR000350-2"/>
    </source>
</evidence>